<protein>
    <recommendedName>
        <fullName evidence="2">Exo-alpha-sialidase</fullName>
    </recommendedName>
</protein>
<organism evidence="1">
    <name type="scientific">marine metagenome</name>
    <dbReference type="NCBI Taxonomy" id="408172"/>
    <lineage>
        <taxon>unclassified sequences</taxon>
        <taxon>metagenomes</taxon>
        <taxon>ecological metagenomes</taxon>
    </lineage>
</organism>
<name>A0A381ZXZ5_9ZZZZ</name>
<gene>
    <name evidence="1" type="ORF">METZ01_LOCUS146873</name>
</gene>
<dbReference type="SUPFAM" id="SSF50939">
    <property type="entry name" value="Sialidases"/>
    <property type="match status" value="1"/>
</dbReference>
<dbReference type="InterPro" id="IPR036278">
    <property type="entry name" value="Sialidase_sf"/>
</dbReference>
<dbReference type="EMBL" id="UINC01023078">
    <property type="protein sequence ID" value="SVA94019.1"/>
    <property type="molecule type" value="Genomic_DNA"/>
</dbReference>
<evidence type="ECO:0008006" key="2">
    <source>
        <dbReference type="Google" id="ProtNLM"/>
    </source>
</evidence>
<proteinExistence type="predicted"/>
<dbReference type="Gene3D" id="2.120.10.10">
    <property type="match status" value="1"/>
</dbReference>
<reference evidence="1" key="1">
    <citation type="submission" date="2018-05" db="EMBL/GenBank/DDBJ databases">
        <authorList>
            <person name="Lanie J.A."/>
            <person name="Ng W.-L."/>
            <person name="Kazmierczak K.M."/>
            <person name="Andrzejewski T.M."/>
            <person name="Davidsen T.M."/>
            <person name="Wayne K.J."/>
            <person name="Tettelin H."/>
            <person name="Glass J.I."/>
            <person name="Rusch D."/>
            <person name="Podicherti R."/>
            <person name="Tsui H.-C.T."/>
            <person name="Winkler M.E."/>
        </authorList>
    </citation>
    <scope>NUCLEOTIDE SEQUENCE</scope>
</reference>
<evidence type="ECO:0000313" key="1">
    <source>
        <dbReference type="EMBL" id="SVA94019.1"/>
    </source>
</evidence>
<sequence>MKNNLPHCMVALMLLLAGRLGADENRGIKIVEIQKIWDAAPHNAFTDLQRFKGRWYCAFREGRGHAGGGDYGKIRVIASNNGRAWKSVALLQTKGVDLRDAKLSITPRGELLLNSCEYRVDDDSADIRNNTSVTYRSKNGTDWSAATQIADKGYWLWQTTWPGDTGYALGYQWGNRDATRFYRTTDGNQYTLHVDHLRPPGDRSNEHAMFFDAEGRAHMLLRRDNAQSKTGGYALLGQAEPPYTDWEWRRLNITLGGPSMIQLPDGRVLACVRRYAGENHRNWGSQWTELGWINIQTAKYTPAAKLPSGGDSSYAGLVWHNGLLWISYYSSHSGKTSIYLAKAEISGLK</sequence>
<dbReference type="AlphaFoldDB" id="A0A381ZXZ5"/>
<accession>A0A381ZXZ5</accession>